<protein>
    <submittedName>
        <fullName evidence="2">Uncharacterized protein</fullName>
    </submittedName>
</protein>
<feature type="signal peptide" evidence="1">
    <location>
        <begin position="1"/>
        <end position="22"/>
    </location>
</feature>
<name>A0A6A6ABA0_9PLEO</name>
<dbReference type="OrthoDB" id="3693541at2759"/>
<sequence>NRYHLSDIFVNFFTHMLAPTACVSCTCTTPCWAPDAPSAEQQCAASVDDECAIVEDESGLDGGPLCREATIASW</sequence>
<keyword evidence="3" id="KW-1185">Reference proteome</keyword>
<evidence type="ECO:0000313" key="3">
    <source>
        <dbReference type="Proteomes" id="UP000799771"/>
    </source>
</evidence>
<organism evidence="2 3">
    <name type="scientific">Dothidotthia symphoricarpi CBS 119687</name>
    <dbReference type="NCBI Taxonomy" id="1392245"/>
    <lineage>
        <taxon>Eukaryota</taxon>
        <taxon>Fungi</taxon>
        <taxon>Dikarya</taxon>
        <taxon>Ascomycota</taxon>
        <taxon>Pezizomycotina</taxon>
        <taxon>Dothideomycetes</taxon>
        <taxon>Pleosporomycetidae</taxon>
        <taxon>Pleosporales</taxon>
        <taxon>Dothidotthiaceae</taxon>
        <taxon>Dothidotthia</taxon>
    </lineage>
</organism>
<reference evidence="2" key="1">
    <citation type="journal article" date="2020" name="Stud. Mycol.">
        <title>101 Dothideomycetes genomes: a test case for predicting lifestyles and emergence of pathogens.</title>
        <authorList>
            <person name="Haridas S."/>
            <person name="Albert R."/>
            <person name="Binder M."/>
            <person name="Bloem J."/>
            <person name="Labutti K."/>
            <person name="Salamov A."/>
            <person name="Andreopoulos B."/>
            <person name="Baker S."/>
            <person name="Barry K."/>
            <person name="Bills G."/>
            <person name="Bluhm B."/>
            <person name="Cannon C."/>
            <person name="Castanera R."/>
            <person name="Culley D."/>
            <person name="Daum C."/>
            <person name="Ezra D."/>
            <person name="Gonzalez J."/>
            <person name="Henrissat B."/>
            <person name="Kuo A."/>
            <person name="Liang C."/>
            <person name="Lipzen A."/>
            <person name="Lutzoni F."/>
            <person name="Magnuson J."/>
            <person name="Mondo S."/>
            <person name="Nolan M."/>
            <person name="Ohm R."/>
            <person name="Pangilinan J."/>
            <person name="Park H.-J."/>
            <person name="Ramirez L."/>
            <person name="Alfaro M."/>
            <person name="Sun H."/>
            <person name="Tritt A."/>
            <person name="Yoshinaga Y."/>
            <person name="Zwiers L.-H."/>
            <person name="Turgeon B."/>
            <person name="Goodwin S."/>
            <person name="Spatafora J."/>
            <person name="Crous P."/>
            <person name="Grigoriev I."/>
        </authorList>
    </citation>
    <scope>NUCLEOTIDE SEQUENCE</scope>
    <source>
        <strain evidence="2">CBS 119687</strain>
    </source>
</reference>
<evidence type="ECO:0000256" key="1">
    <source>
        <dbReference type="SAM" id="SignalP"/>
    </source>
</evidence>
<proteinExistence type="predicted"/>
<feature type="chain" id="PRO_5025510761" evidence="1">
    <location>
        <begin position="23"/>
        <end position="74"/>
    </location>
</feature>
<dbReference type="GeneID" id="54403320"/>
<dbReference type="EMBL" id="ML977509">
    <property type="protein sequence ID" value="KAF2128148.1"/>
    <property type="molecule type" value="Genomic_DNA"/>
</dbReference>
<dbReference type="Proteomes" id="UP000799771">
    <property type="component" value="Unassembled WGS sequence"/>
</dbReference>
<dbReference type="RefSeq" id="XP_033522537.1">
    <property type="nucleotide sequence ID" value="XM_033662888.1"/>
</dbReference>
<feature type="non-terminal residue" evidence="2">
    <location>
        <position position="74"/>
    </location>
</feature>
<gene>
    <name evidence="2" type="ORF">P153DRAFT_268784</name>
</gene>
<feature type="non-terminal residue" evidence="2">
    <location>
        <position position="1"/>
    </location>
</feature>
<keyword evidence="1" id="KW-0732">Signal</keyword>
<accession>A0A6A6ABA0</accession>
<evidence type="ECO:0000313" key="2">
    <source>
        <dbReference type="EMBL" id="KAF2128148.1"/>
    </source>
</evidence>
<dbReference type="AlphaFoldDB" id="A0A6A6ABA0"/>